<keyword evidence="11" id="KW-1185">Reference proteome</keyword>
<keyword evidence="2" id="KW-0862">Zinc</keyword>
<dbReference type="PROSITE" id="PS50157">
    <property type="entry name" value="ZINC_FINGER_C2H2_2"/>
    <property type="match status" value="2"/>
</dbReference>
<evidence type="ECO:0000256" key="4">
    <source>
        <dbReference type="ARBA" id="ARBA00023163"/>
    </source>
</evidence>
<dbReference type="SMART" id="SM00355">
    <property type="entry name" value="ZnF_C2H2"/>
    <property type="match status" value="2"/>
</dbReference>
<gene>
    <name evidence="10" type="ORF">PRZ48_011401</name>
</gene>
<evidence type="ECO:0000313" key="10">
    <source>
        <dbReference type="EMBL" id="KAK4496952.1"/>
    </source>
</evidence>
<dbReference type="PROSITE" id="PS50048">
    <property type="entry name" value="ZN2_CY6_FUNGAL_2"/>
    <property type="match status" value="1"/>
</dbReference>
<evidence type="ECO:0000259" key="8">
    <source>
        <dbReference type="PROSITE" id="PS50048"/>
    </source>
</evidence>
<protein>
    <submittedName>
        <fullName evidence="10">Uncharacterized protein</fullName>
    </submittedName>
</protein>
<name>A0ABR0E689_ZASCE</name>
<dbReference type="PANTHER" id="PTHR47660:SF2">
    <property type="entry name" value="TRANSCRIPTION FACTOR WITH C2H2 AND ZN(2)-CYS(6) DNA BINDING DOMAIN (EUROFUNG)"/>
    <property type="match status" value="1"/>
</dbReference>
<dbReference type="Proteomes" id="UP001305779">
    <property type="component" value="Unassembled WGS sequence"/>
</dbReference>
<proteinExistence type="predicted"/>
<dbReference type="Pfam" id="PF04082">
    <property type="entry name" value="Fungal_trans"/>
    <property type="match status" value="1"/>
</dbReference>
<evidence type="ECO:0000256" key="5">
    <source>
        <dbReference type="ARBA" id="ARBA00023242"/>
    </source>
</evidence>
<comment type="caution">
    <text evidence="10">The sequence shown here is derived from an EMBL/GenBank/DDBJ whole genome shotgun (WGS) entry which is preliminary data.</text>
</comment>
<feature type="domain" description="C2H2-type" evidence="9">
    <location>
        <begin position="18"/>
        <end position="45"/>
    </location>
</feature>
<dbReference type="Pfam" id="PF00172">
    <property type="entry name" value="Zn_clus"/>
    <property type="match status" value="1"/>
</dbReference>
<dbReference type="InterPro" id="IPR013087">
    <property type="entry name" value="Znf_C2H2_type"/>
</dbReference>
<dbReference type="EMBL" id="JAXOVC010000009">
    <property type="protein sequence ID" value="KAK4496952.1"/>
    <property type="molecule type" value="Genomic_DNA"/>
</dbReference>
<evidence type="ECO:0000259" key="9">
    <source>
        <dbReference type="PROSITE" id="PS50157"/>
    </source>
</evidence>
<dbReference type="PANTHER" id="PTHR47660">
    <property type="entry name" value="TRANSCRIPTION FACTOR WITH C2H2 AND ZN(2)-CYS(6) DNA BINDING DOMAIN (EUROFUNG)-RELATED-RELATED"/>
    <property type="match status" value="1"/>
</dbReference>
<dbReference type="CDD" id="cd00067">
    <property type="entry name" value="GAL4"/>
    <property type="match status" value="1"/>
</dbReference>
<dbReference type="Gene3D" id="4.10.240.10">
    <property type="entry name" value="Zn(2)-C6 fungal-type DNA-binding domain"/>
    <property type="match status" value="1"/>
</dbReference>
<keyword evidence="6" id="KW-0863">Zinc-finger</keyword>
<evidence type="ECO:0000256" key="1">
    <source>
        <dbReference type="ARBA" id="ARBA00022723"/>
    </source>
</evidence>
<feature type="compositionally biased region" description="Basic and acidic residues" evidence="7">
    <location>
        <begin position="112"/>
        <end position="124"/>
    </location>
</feature>
<evidence type="ECO:0000313" key="11">
    <source>
        <dbReference type="Proteomes" id="UP001305779"/>
    </source>
</evidence>
<keyword evidence="3" id="KW-0805">Transcription regulation</keyword>
<dbReference type="InterPro" id="IPR007219">
    <property type="entry name" value="XnlR_reg_dom"/>
</dbReference>
<dbReference type="PROSITE" id="PS00028">
    <property type="entry name" value="ZINC_FINGER_C2H2_1"/>
    <property type="match status" value="2"/>
</dbReference>
<organism evidence="10 11">
    <name type="scientific">Zasmidium cellare</name>
    <name type="common">Wine cellar mold</name>
    <name type="synonym">Racodium cellare</name>
    <dbReference type="NCBI Taxonomy" id="395010"/>
    <lineage>
        <taxon>Eukaryota</taxon>
        <taxon>Fungi</taxon>
        <taxon>Dikarya</taxon>
        <taxon>Ascomycota</taxon>
        <taxon>Pezizomycotina</taxon>
        <taxon>Dothideomycetes</taxon>
        <taxon>Dothideomycetidae</taxon>
        <taxon>Mycosphaerellales</taxon>
        <taxon>Mycosphaerellaceae</taxon>
        <taxon>Zasmidium</taxon>
    </lineage>
</organism>
<reference evidence="10 11" key="1">
    <citation type="journal article" date="2023" name="G3 (Bethesda)">
        <title>A chromosome-level genome assembly of Zasmidium syzygii isolated from banana leaves.</title>
        <authorList>
            <person name="van Westerhoven A.C."/>
            <person name="Mehrabi R."/>
            <person name="Talebi R."/>
            <person name="Steentjes M.B.F."/>
            <person name="Corcolon B."/>
            <person name="Chong P.A."/>
            <person name="Kema G.H.J."/>
            <person name="Seidl M.F."/>
        </authorList>
    </citation>
    <scope>NUCLEOTIDE SEQUENCE [LARGE SCALE GENOMIC DNA]</scope>
    <source>
        <strain evidence="10 11">P124</strain>
    </source>
</reference>
<feature type="domain" description="C2H2-type" evidence="9">
    <location>
        <begin position="46"/>
        <end position="73"/>
    </location>
</feature>
<feature type="region of interest" description="Disordered" evidence="7">
    <location>
        <begin position="112"/>
        <end position="152"/>
    </location>
</feature>
<dbReference type="InterPro" id="IPR001138">
    <property type="entry name" value="Zn2Cys6_DnaBD"/>
</dbReference>
<accession>A0ABR0E689</accession>
<dbReference type="InterPro" id="IPR036236">
    <property type="entry name" value="Znf_C2H2_sf"/>
</dbReference>
<sequence length="865" mass="98164">MQDEPQNQSQSRTAGTRHQCYLCHRSYERQDHLSRHLKSHDNERSYRCSDCGKGFNRADLLNRHRAAHAKSSAGEVFRKRTPRACEACIKAKTKCDNDRPCTRCRTREIPCQETEARSEHRDEQNSTQPQTTGENGIQLATPSSLPRQSEDSIFSQPDLNASMAPFQMGQNTFGDQLPANDFAYPDFFEQIMMSDMTTTAPQDQVMMPLDVSDFTQDINLDAFDFDFSFLAGGLTRPSSAQGFRDNQNVSLNTTSTAEPDAHLRSETFKRSPWSWHHWIPGRNHTTFTGQDEINIQEDRVDATNQHVSPSLKRSIHCELEHEARDRMIRVVTQTASSRLAMPSFPSLELLEDLMDVCLLQDSHSIDSFIHVPTFNSRNSLTELLLAMAASGSRYIALAPVWKMGLIIQEVVRLAVSEVFERDNSSTRRLQPLQAYLLWVGVGVWSGFRRKTEIACSFLQPAVTMLTWSNSLSKFLYHDYVPLPTDTDEVLNEKWRAWLEQEGRKRLVYRTFLHDSQVAIAHMQNPIVAPAQMMLPLPASSDFWQASSAHAWRNLYITKQPPLQSALPSMLEVFGSLNTLDGLTNVADQPLCVMIACHAMAYEVWQFRQQSHLLSNWQEQGRKDRWLTHLNRQRDVLENLTTMSAYCDMHGNLPPEIIFTVEFLIMALHGSLEDIQIFSGKHGEEEARKVYPRIRDWTQDTEARTAVWHAGQVLRIARTFEKTRLRDFYAVAVYQAVLTLWVYGMVTNVARKSGDKTPIHTNRSSMLLNPSDPLSSSNRVFLDDTDEKSAKSFKLLGQGTPGLKSSTSMQSSGEMSSFCSLHNSRGLMVIGGDILESNFPESRNALPPLVENLTNLMSELGKLSGR</sequence>
<dbReference type="SUPFAM" id="SSF57667">
    <property type="entry name" value="beta-beta-alpha zinc fingers"/>
    <property type="match status" value="1"/>
</dbReference>
<evidence type="ECO:0000256" key="2">
    <source>
        <dbReference type="ARBA" id="ARBA00022833"/>
    </source>
</evidence>
<keyword evidence="5" id="KW-0539">Nucleus</keyword>
<dbReference type="Pfam" id="PF00096">
    <property type="entry name" value="zf-C2H2"/>
    <property type="match status" value="1"/>
</dbReference>
<dbReference type="SMART" id="SM00066">
    <property type="entry name" value="GAL4"/>
    <property type="match status" value="1"/>
</dbReference>
<keyword evidence="4" id="KW-0804">Transcription</keyword>
<keyword evidence="1" id="KW-0479">Metal-binding</keyword>
<dbReference type="SUPFAM" id="SSF57701">
    <property type="entry name" value="Zn2/Cys6 DNA-binding domain"/>
    <property type="match status" value="1"/>
</dbReference>
<dbReference type="InterPro" id="IPR036864">
    <property type="entry name" value="Zn2-C6_fun-type_DNA-bd_sf"/>
</dbReference>
<feature type="domain" description="Zn(2)-C6 fungal-type" evidence="8">
    <location>
        <begin position="84"/>
        <end position="111"/>
    </location>
</feature>
<dbReference type="Gene3D" id="3.30.160.60">
    <property type="entry name" value="Classic Zinc Finger"/>
    <property type="match status" value="1"/>
</dbReference>
<evidence type="ECO:0000256" key="7">
    <source>
        <dbReference type="SAM" id="MobiDB-lite"/>
    </source>
</evidence>
<feature type="compositionally biased region" description="Polar residues" evidence="7">
    <location>
        <begin position="125"/>
        <end position="152"/>
    </location>
</feature>
<evidence type="ECO:0000256" key="6">
    <source>
        <dbReference type="PROSITE-ProRule" id="PRU00042"/>
    </source>
</evidence>
<evidence type="ECO:0000256" key="3">
    <source>
        <dbReference type="ARBA" id="ARBA00023015"/>
    </source>
</evidence>